<dbReference type="PRINTS" id="PR00723">
    <property type="entry name" value="SUBTILISIN"/>
</dbReference>
<dbReference type="Gene3D" id="3.40.50.200">
    <property type="entry name" value="Peptidase S8/S53 domain"/>
    <property type="match status" value="1"/>
</dbReference>
<keyword evidence="10" id="KW-1185">Reference proteome</keyword>
<keyword evidence="4 5" id="KW-0720">Serine protease</keyword>
<protein>
    <submittedName>
        <fullName evidence="9">Serine protease</fullName>
    </submittedName>
</protein>
<dbReference type="PROSITE" id="PS00138">
    <property type="entry name" value="SUBTILASE_SER"/>
    <property type="match status" value="1"/>
</dbReference>
<dbReference type="SMR" id="A0A193BT86"/>
<evidence type="ECO:0000256" key="6">
    <source>
        <dbReference type="RuleBase" id="RU003355"/>
    </source>
</evidence>
<dbReference type="PROSITE" id="PS51829">
    <property type="entry name" value="P_HOMO_B"/>
    <property type="match status" value="1"/>
</dbReference>
<dbReference type="PROSITE" id="PS00136">
    <property type="entry name" value="SUBTILASE_ASP"/>
    <property type="match status" value="1"/>
</dbReference>
<dbReference type="SUPFAM" id="SSF52743">
    <property type="entry name" value="Subtilisin-like"/>
    <property type="match status" value="1"/>
</dbReference>
<accession>A0A193BT86</accession>
<dbReference type="GO" id="GO:0006508">
    <property type="term" value="P:proteolysis"/>
    <property type="evidence" value="ECO:0007669"/>
    <property type="project" value="UniProtKB-KW"/>
</dbReference>
<dbReference type="eggNOG" id="COG4935">
    <property type="taxonomic scope" value="Bacteria"/>
</dbReference>
<dbReference type="EMBL" id="CP016174">
    <property type="protein sequence ID" value="ANN15394.1"/>
    <property type="molecule type" value="Genomic_DNA"/>
</dbReference>
<dbReference type="Proteomes" id="UP000093695">
    <property type="component" value="Chromosome"/>
</dbReference>
<feature type="active site" description="Charge relay system" evidence="5">
    <location>
        <position position="159"/>
    </location>
</feature>
<dbReference type="GO" id="GO:0005615">
    <property type="term" value="C:extracellular space"/>
    <property type="evidence" value="ECO:0007669"/>
    <property type="project" value="TreeGrafter"/>
</dbReference>
<evidence type="ECO:0000256" key="3">
    <source>
        <dbReference type="ARBA" id="ARBA00022801"/>
    </source>
</evidence>
<feature type="active site" description="Charge relay system" evidence="5">
    <location>
        <position position="343"/>
    </location>
</feature>
<dbReference type="GO" id="GO:0004252">
    <property type="term" value="F:serine-type endopeptidase activity"/>
    <property type="evidence" value="ECO:0007669"/>
    <property type="project" value="UniProtKB-UniRule"/>
</dbReference>
<proteinExistence type="inferred from homology"/>
<dbReference type="PROSITE" id="PS51892">
    <property type="entry name" value="SUBTILASE"/>
    <property type="match status" value="1"/>
</dbReference>
<dbReference type="PROSITE" id="PS00137">
    <property type="entry name" value="SUBTILASE_HIS"/>
    <property type="match status" value="1"/>
</dbReference>
<reference evidence="9 10" key="1">
    <citation type="journal article" date="2015" name="Genome Announc.">
        <title>Draft Genome Sequence of Norvancomycin-Producing Strain Amycolatopsis orientalis CPCC200066.</title>
        <authorList>
            <person name="Lei X."/>
            <person name="Yuan F."/>
            <person name="Shi Y."/>
            <person name="Li X."/>
            <person name="Wang L."/>
            <person name="Hong B."/>
        </authorList>
    </citation>
    <scope>NUCLEOTIDE SEQUENCE [LARGE SCALE GENOMIC DNA]</scope>
    <source>
        <strain evidence="9 10">B-37</strain>
    </source>
</reference>
<dbReference type="STRING" id="31958.SD37_06825"/>
<evidence type="ECO:0000313" key="10">
    <source>
        <dbReference type="Proteomes" id="UP000093695"/>
    </source>
</evidence>
<evidence type="ECO:0000256" key="7">
    <source>
        <dbReference type="SAM" id="SignalP"/>
    </source>
</evidence>
<dbReference type="eggNOG" id="COG1404">
    <property type="taxonomic scope" value="Bacteria"/>
</dbReference>
<dbReference type="KEGG" id="aori:SD37_06825"/>
<dbReference type="Pfam" id="PF01483">
    <property type="entry name" value="P_proprotein"/>
    <property type="match status" value="1"/>
</dbReference>
<dbReference type="InterPro" id="IPR010259">
    <property type="entry name" value="S8pro/Inhibitor_I9"/>
</dbReference>
<dbReference type="InterPro" id="IPR037045">
    <property type="entry name" value="S8pro/Inhibitor_I9_sf"/>
</dbReference>
<dbReference type="InterPro" id="IPR034193">
    <property type="entry name" value="PCSK9_ProteinaseK-like"/>
</dbReference>
<evidence type="ECO:0000256" key="5">
    <source>
        <dbReference type="PROSITE-ProRule" id="PRU01240"/>
    </source>
</evidence>
<evidence type="ECO:0000256" key="4">
    <source>
        <dbReference type="ARBA" id="ARBA00022825"/>
    </source>
</evidence>
<keyword evidence="3 5" id="KW-0378">Hydrolase</keyword>
<dbReference type="Gene3D" id="3.30.70.80">
    <property type="entry name" value="Peptidase S8 propeptide/proteinase inhibitor I9"/>
    <property type="match status" value="1"/>
</dbReference>
<dbReference type="Pfam" id="PF05922">
    <property type="entry name" value="Inhibitor_I9"/>
    <property type="match status" value="1"/>
</dbReference>
<evidence type="ECO:0000313" key="9">
    <source>
        <dbReference type="EMBL" id="ANN15394.1"/>
    </source>
</evidence>
<dbReference type="SUPFAM" id="SSF49785">
    <property type="entry name" value="Galactose-binding domain-like"/>
    <property type="match status" value="1"/>
</dbReference>
<dbReference type="Pfam" id="PF00082">
    <property type="entry name" value="Peptidase_S8"/>
    <property type="match status" value="1"/>
</dbReference>
<feature type="domain" description="P/Homo B" evidence="8">
    <location>
        <begin position="401"/>
        <end position="521"/>
    </location>
</feature>
<feature type="signal peptide" evidence="7">
    <location>
        <begin position="1"/>
        <end position="35"/>
    </location>
</feature>
<gene>
    <name evidence="9" type="ORF">SD37_06825</name>
</gene>
<dbReference type="PANTHER" id="PTHR43806:SF11">
    <property type="entry name" value="CEREVISIN-RELATED"/>
    <property type="match status" value="1"/>
</dbReference>
<dbReference type="SUPFAM" id="SSF54897">
    <property type="entry name" value="Protease propeptides/inhibitors"/>
    <property type="match status" value="1"/>
</dbReference>
<dbReference type="InterPro" id="IPR002884">
    <property type="entry name" value="P_dom"/>
</dbReference>
<dbReference type="CDD" id="cd04077">
    <property type="entry name" value="Peptidases_S8_PCSK9_ProteinaseK_like"/>
    <property type="match status" value="1"/>
</dbReference>
<dbReference type="InterPro" id="IPR023827">
    <property type="entry name" value="Peptidase_S8_Asp-AS"/>
</dbReference>
<evidence type="ECO:0000256" key="1">
    <source>
        <dbReference type="ARBA" id="ARBA00011073"/>
    </source>
</evidence>
<dbReference type="PANTHER" id="PTHR43806">
    <property type="entry name" value="PEPTIDASE S8"/>
    <property type="match status" value="1"/>
</dbReference>
<dbReference type="InterPro" id="IPR023828">
    <property type="entry name" value="Peptidase_S8_Ser-AS"/>
</dbReference>
<evidence type="ECO:0000259" key="8">
    <source>
        <dbReference type="PROSITE" id="PS51829"/>
    </source>
</evidence>
<dbReference type="InterPro" id="IPR050131">
    <property type="entry name" value="Peptidase_S8_subtilisin-like"/>
</dbReference>
<dbReference type="InterPro" id="IPR000209">
    <property type="entry name" value="Peptidase_S8/S53_dom"/>
</dbReference>
<evidence type="ECO:0000256" key="2">
    <source>
        <dbReference type="ARBA" id="ARBA00022670"/>
    </source>
</evidence>
<feature type="active site" description="Charge relay system" evidence="5">
    <location>
        <position position="192"/>
    </location>
</feature>
<dbReference type="FunFam" id="3.40.50.200:FF:000014">
    <property type="entry name" value="Proteinase K"/>
    <property type="match status" value="1"/>
</dbReference>
<dbReference type="InterPro" id="IPR008979">
    <property type="entry name" value="Galactose-bd-like_sf"/>
</dbReference>
<comment type="similarity">
    <text evidence="1 5 6">Belongs to the peptidase S8 family.</text>
</comment>
<sequence length="521" mass="52648">MNNSLGTLKRRLPAFGVAAAVAVLTALGSTTVASAAEGSIVNAGSDKAIKDSYIVVLKDGSSVEATAKSVTNRHGGTVEKTFASSVRGFSGTLTEKQAKRVAADPAVAYVEQNQVVSLSTDQLNPPSWGQDRVDQQSLPLDQKYSYSTTASNVTAYVIDTGILTTHPDFGGRATHGRDTVDNDNDATDCQGHGTHVAGTIGGTAHGLAKGVKLVAVRVLNCSGSGTTAGVVAGIDWVTANAVKPAVANMSLGGGASATLDQAVQRSIAAGITYGVAAGNDNGANACNTSPARTPEAITVGSTTSTDARSSFSNIGSCLDIFAPGSGITSDWLNNGTNTISGTSMATPHVVGAAALYASANPSATPQQVRDALVNNGTKGKVTDAGTGSPNVLLYTGTGGGPGPEPTPCGTQTNDTDVSIPDAGAAVTSTVNVANCARNASGTTKVAVNIVHTYVGDLVIDLVAPDGTSYRLKGSSNDSSDNINTTYTVNASAEAANGAWKLKVQDVYRVDTGYINSWSLTV</sequence>
<organism evidence="9 10">
    <name type="scientific">Amycolatopsis orientalis</name>
    <name type="common">Nocardia orientalis</name>
    <dbReference type="NCBI Taxonomy" id="31958"/>
    <lineage>
        <taxon>Bacteria</taxon>
        <taxon>Bacillati</taxon>
        <taxon>Actinomycetota</taxon>
        <taxon>Actinomycetes</taxon>
        <taxon>Pseudonocardiales</taxon>
        <taxon>Pseudonocardiaceae</taxon>
        <taxon>Amycolatopsis</taxon>
    </lineage>
</organism>
<feature type="chain" id="PRO_5008255979" evidence="7">
    <location>
        <begin position="36"/>
        <end position="521"/>
    </location>
</feature>
<dbReference type="Gene3D" id="2.60.120.260">
    <property type="entry name" value="Galactose-binding domain-like"/>
    <property type="match status" value="1"/>
</dbReference>
<keyword evidence="2 5" id="KW-0645">Protease</keyword>
<dbReference type="RefSeq" id="WP_044852327.1">
    <property type="nucleotide sequence ID" value="NZ_CP016174.1"/>
</dbReference>
<dbReference type="InterPro" id="IPR015500">
    <property type="entry name" value="Peptidase_S8_subtilisin-rel"/>
</dbReference>
<dbReference type="AlphaFoldDB" id="A0A193BT86"/>
<dbReference type="InterPro" id="IPR036852">
    <property type="entry name" value="Peptidase_S8/S53_dom_sf"/>
</dbReference>
<name>A0A193BT86_AMYOR</name>
<dbReference type="InterPro" id="IPR022398">
    <property type="entry name" value="Peptidase_S8_His-AS"/>
</dbReference>
<keyword evidence="7" id="KW-0732">Signal</keyword>